<dbReference type="InterPro" id="IPR023408">
    <property type="entry name" value="MscS_beta-dom_sf"/>
</dbReference>
<comment type="similarity">
    <text evidence="2">Belongs to the MscS (TC 1.A.23) family.</text>
</comment>
<feature type="transmembrane region" description="Helical" evidence="8">
    <location>
        <begin position="623"/>
        <end position="642"/>
    </location>
</feature>
<keyword evidence="5 8" id="KW-1133">Transmembrane helix</keyword>
<evidence type="ECO:0000259" key="9">
    <source>
        <dbReference type="Pfam" id="PF00924"/>
    </source>
</evidence>
<evidence type="ECO:0000259" key="11">
    <source>
        <dbReference type="Pfam" id="PF25392"/>
    </source>
</evidence>
<evidence type="ECO:0000256" key="6">
    <source>
        <dbReference type="ARBA" id="ARBA00023136"/>
    </source>
</evidence>
<dbReference type="Gene3D" id="1.10.287.1260">
    <property type="match status" value="1"/>
</dbReference>
<dbReference type="InterPro" id="IPR011066">
    <property type="entry name" value="MscS_channel_C_sf"/>
</dbReference>
<dbReference type="Pfam" id="PF25392">
    <property type="entry name" value="MS_channel_TM1"/>
    <property type="match status" value="1"/>
</dbReference>
<dbReference type="SUPFAM" id="SSF82861">
    <property type="entry name" value="Mechanosensitive channel protein MscS (YggB), transmembrane region"/>
    <property type="match status" value="1"/>
</dbReference>
<evidence type="ECO:0000313" key="13">
    <source>
        <dbReference type="Proteomes" id="UP000530320"/>
    </source>
</evidence>
<feature type="transmembrane region" description="Helical" evidence="8">
    <location>
        <begin position="332"/>
        <end position="354"/>
    </location>
</feature>
<comment type="caution">
    <text evidence="12">The sequence shown here is derived from an EMBL/GenBank/DDBJ whole genome shotgun (WGS) entry which is preliminary data.</text>
</comment>
<feature type="transmembrane region" description="Helical" evidence="8">
    <location>
        <begin position="181"/>
        <end position="199"/>
    </location>
</feature>
<feature type="transmembrane region" description="Helical" evidence="8">
    <location>
        <begin position="573"/>
        <end position="594"/>
    </location>
</feature>
<dbReference type="Proteomes" id="UP000530320">
    <property type="component" value="Unassembled WGS sequence"/>
</dbReference>
<feature type="transmembrane region" description="Helical" evidence="8">
    <location>
        <begin position="290"/>
        <end position="312"/>
    </location>
</feature>
<feature type="domain" description="Moderate conductance mechanosensitive channel YbiO-like transmembrane helix 1" evidence="11">
    <location>
        <begin position="491"/>
        <end position="563"/>
    </location>
</feature>
<name>A0A7W4JWI6_9PROT</name>
<dbReference type="InterPro" id="IPR011014">
    <property type="entry name" value="MscS_channel_TM-2"/>
</dbReference>
<dbReference type="Pfam" id="PF21088">
    <property type="entry name" value="MS_channel_1st"/>
    <property type="match status" value="1"/>
</dbReference>
<dbReference type="PANTHER" id="PTHR30460:SF0">
    <property type="entry name" value="MODERATE CONDUCTANCE MECHANOSENSITIVE CHANNEL YBIO"/>
    <property type="match status" value="1"/>
</dbReference>
<feature type="transmembrane region" description="Helical" evidence="8">
    <location>
        <begin position="648"/>
        <end position="665"/>
    </location>
</feature>
<comment type="subcellular location">
    <subcellularLocation>
        <location evidence="1">Cell membrane</location>
        <topology evidence="1">Multi-pass membrane protein</topology>
    </subcellularLocation>
</comment>
<dbReference type="SUPFAM" id="SSF50182">
    <property type="entry name" value="Sm-like ribonucleoproteins"/>
    <property type="match status" value="1"/>
</dbReference>
<feature type="region of interest" description="Disordered" evidence="7">
    <location>
        <begin position="245"/>
        <end position="270"/>
    </location>
</feature>
<feature type="domain" description="Mechanosensitive ion channel transmembrane helices 2/3" evidence="10">
    <location>
        <begin position="626"/>
        <end position="667"/>
    </location>
</feature>
<protein>
    <submittedName>
        <fullName evidence="12">Mechanosensitive ion channel</fullName>
    </submittedName>
</protein>
<evidence type="ECO:0000256" key="3">
    <source>
        <dbReference type="ARBA" id="ARBA00022475"/>
    </source>
</evidence>
<keyword evidence="6 8" id="KW-0472">Membrane</keyword>
<feature type="region of interest" description="Disordered" evidence="7">
    <location>
        <begin position="838"/>
        <end position="868"/>
    </location>
</feature>
<dbReference type="GO" id="GO:0008381">
    <property type="term" value="F:mechanosensitive monoatomic ion channel activity"/>
    <property type="evidence" value="ECO:0007669"/>
    <property type="project" value="InterPro"/>
</dbReference>
<feature type="compositionally biased region" description="Low complexity" evidence="7">
    <location>
        <begin position="852"/>
        <end position="861"/>
    </location>
</feature>
<dbReference type="Gene3D" id="3.30.70.100">
    <property type="match status" value="1"/>
</dbReference>
<feature type="transmembrane region" description="Helical" evidence="8">
    <location>
        <begin position="539"/>
        <end position="561"/>
    </location>
</feature>
<evidence type="ECO:0000256" key="5">
    <source>
        <dbReference type="ARBA" id="ARBA00022989"/>
    </source>
</evidence>
<feature type="transmembrane region" description="Helical" evidence="8">
    <location>
        <begin position="407"/>
        <end position="427"/>
    </location>
</feature>
<dbReference type="SUPFAM" id="SSF82689">
    <property type="entry name" value="Mechanosensitive channel protein MscS (YggB), C-terminal domain"/>
    <property type="match status" value="1"/>
</dbReference>
<evidence type="ECO:0000256" key="1">
    <source>
        <dbReference type="ARBA" id="ARBA00004651"/>
    </source>
</evidence>
<dbReference type="Gene3D" id="2.30.30.60">
    <property type="match status" value="1"/>
</dbReference>
<evidence type="ECO:0000256" key="4">
    <source>
        <dbReference type="ARBA" id="ARBA00022692"/>
    </source>
</evidence>
<dbReference type="InterPro" id="IPR049142">
    <property type="entry name" value="MS_channel_1st"/>
</dbReference>
<feature type="transmembrane region" description="Helical" evidence="8">
    <location>
        <begin position="483"/>
        <end position="508"/>
    </location>
</feature>
<dbReference type="PANTHER" id="PTHR30460">
    <property type="entry name" value="MODERATE CONDUCTANCE MECHANOSENSITIVE CHANNEL YBIO"/>
    <property type="match status" value="1"/>
</dbReference>
<reference evidence="12 13" key="1">
    <citation type="submission" date="2020-04" db="EMBL/GenBank/DDBJ databases">
        <title>Description of novel Gluconacetobacter.</title>
        <authorList>
            <person name="Sombolestani A."/>
        </authorList>
    </citation>
    <scope>NUCLEOTIDE SEQUENCE [LARGE SCALE GENOMIC DNA]</scope>
    <source>
        <strain evidence="12 13">LMG 22058</strain>
    </source>
</reference>
<proteinExistence type="inferred from homology"/>
<gene>
    <name evidence="12" type="ORF">HLH44_00825</name>
</gene>
<keyword evidence="4 8" id="KW-0812">Transmembrane</keyword>
<dbReference type="RefSeq" id="WP_183007764.1">
    <property type="nucleotide sequence ID" value="NZ_JABEQP010000001.1"/>
</dbReference>
<feature type="domain" description="Mechanosensitive ion channel MscS" evidence="9">
    <location>
        <begin position="669"/>
        <end position="733"/>
    </location>
</feature>
<dbReference type="AlphaFoldDB" id="A0A7W4JWI6"/>
<evidence type="ECO:0000259" key="10">
    <source>
        <dbReference type="Pfam" id="PF21088"/>
    </source>
</evidence>
<dbReference type="EMBL" id="JABEQP010000001">
    <property type="protein sequence ID" value="MBB2196018.1"/>
    <property type="molecule type" value="Genomic_DNA"/>
</dbReference>
<evidence type="ECO:0000256" key="7">
    <source>
        <dbReference type="SAM" id="MobiDB-lite"/>
    </source>
</evidence>
<keyword evidence="3" id="KW-1003">Cell membrane</keyword>
<feature type="transmembrane region" description="Helical" evidence="8">
    <location>
        <begin position="374"/>
        <end position="395"/>
    </location>
</feature>
<feature type="transmembrane region" description="Helical" evidence="8">
    <location>
        <begin position="448"/>
        <end position="471"/>
    </location>
</feature>
<dbReference type="InterPro" id="IPR010920">
    <property type="entry name" value="LSM_dom_sf"/>
</dbReference>
<accession>A0A7W4JWI6</accession>
<feature type="transmembrane region" description="Helical" evidence="8">
    <location>
        <begin position="21"/>
        <end position="40"/>
    </location>
</feature>
<evidence type="ECO:0000256" key="2">
    <source>
        <dbReference type="ARBA" id="ARBA00008017"/>
    </source>
</evidence>
<dbReference type="InterPro" id="IPR057485">
    <property type="entry name" value="YbiO-like_TM1"/>
</dbReference>
<dbReference type="InterPro" id="IPR006685">
    <property type="entry name" value="MscS_channel_2nd"/>
</dbReference>
<evidence type="ECO:0000256" key="8">
    <source>
        <dbReference type="SAM" id="Phobius"/>
    </source>
</evidence>
<evidence type="ECO:0000313" key="12">
    <source>
        <dbReference type="EMBL" id="MBB2196018.1"/>
    </source>
</evidence>
<dbReference type="InterPro" id="IPR045276">
    <property type="entry name" value="YbiO_bact"/>
</dbReference>
<sequence>MSVDVSATPRLARSFGVRLSFARPCAALALMVVVLLSGIVPRSALVPAAQAQDRAASAQGAVAPDRTQLRHLLDTLDDPQRRAAFLQDLRALQALPPGAADGKAAEAAKAASAPAPAAAADKPAPIALAPGSLGAVALHGLGGMAGTIIQHVRHFGALFSDLSSVGIWGERMMAPGAQRDGLVALGWRLGLVMLVGLAVERGLAMLLHRYLVRIDGRLATRLPLPVAEPIAEPMVEPIGEPMDESDHAAMALPPGGSVEPDGDGASAERVRVQEATSRWRAARLLRQLRLLPWVVLRLVLELAPVAAFLGVATLMANVLAGDEGAALPAAQIMMMVINAYAIGHAAIVFLAAFLSPRLPHLRPLPLGDDMARVLTAWTTALIVLPVAALCLADAGGLLGLSEPGQNAIGLAILLAEHLLVAGLILRMRRPVAAMLQPSAVMRWRLGHGLFDGLADRWWIVALVLDAALWLVSAADLPGGYMRIWRLCAIALGVLIVFRALATLLFGLLDRTFRPGQEAGAAAAGVALRGARYYPYVRQALAWILGIAGAVTLLQAWGVPAFAWFADGMVGRRLVSAAATVLVALAIGIVVWEYVNATLDRQIEHYTSSAQPGRAMRLRTLSPILRTVLLVCLSIVVLMTVLSQIGIDIAPLLAGAGIIGVAVGFGSQKLVQDFITGIFLLLENAMEVGDSVTAGGLSGTVETLSIRTLRLRASDGSVHIIPFSAVSTVTNVNRGRGNAAVSVDIAPDQDIDRAAAVLAEIVQDMRKDPDLAPGMLGDLQYQGVNAVSSQAVTLLGQIVCTDKARWPVQRAFNRLLVQRFASEGIRLARPVQTVELIPAPSGPAEAEEGVPESAALPDAPAGGSPPAPR</sequence>
<dbReference type="GO" id="GO:0005886">
    <property type="term" value="C:plasma membrane"/>
    <property type="evidence" value="ECO:0007669"/>
    <property type="project" value="UniProtKB-SubCell"/>
</dbReference>
<dbReference type="Pfam" id="PF00924">
    <property type="entry name" value="MS_channel_2nd"/>
    <property type="match status" value="1"/>
</dbReference>
<organism evidence="12 13">
    <name type="scientific">Gluconacetobacter dulcium</name>
    <dbReference type="NCBI Taxonomy" id="2729096"/>
    <lineage>
        <taxon>Bacteria</taxon>
        <taxon>Pseudomonadati</taxon>
        <taxon>Pseudomonadota</taxon>
        <taxon>Alphaproteobacteria</taxon>
        <taxon>Acetobacterales</taxon>
        <taxon>Acetobacteraceae</taxon>
        <taxon>Gluconacetobacter</taxon>
    </lineage>
</organism>